<dbReference type="OrthoDB" id="104002at2759"/>
<dbReference type="EMBL" id="BSXT01003144">
    <property type="protein sequence ID" value="GMF52791.1"/>
    <property type="molecule type" value="Genomic_DNA"/>
</dbReference>
<feature type="chain" id="PRO_5040882947" evidence="1">
    <location>
        <begin position="21"/>
        <end position="135"/>
    </location>
</feature>
<protein>
    <submittedName>
        <fullName evidence="2">Unnamed protein product</fullName>
    </submittedName>
</protein>
<dbReference type="Proteomes" id="UP001165121">
    <property type="component" value="Unassembled WGS sequence"/>
</dbReference>
<keyword evidence="1" id="KW-0732">Signal</keyword>
<feature type="signal peptide" evidence="1">
    <location>
        <begin position="1"/>
        <end position="20"/>
    </location>
</feature>
<proteinExistence type="predicted"/>
<keyword evidence="3" id="KW-1185">Reference proteome</keyword>
<evidence type="ECO:0000313" key="3">
    <source>
        <dbReference type="Proteomes" id="UP001165121"/>
    </source>
</evidence>
<reference evidence="2" key="1">
    <citation type="submission" date="2023-04" db="EMBL/GenBank/DDBJ databases">
        <title>Phytophthora fragariaefolia NBRC 109709.</title>
        <authorList>
            <person name="Ichikawa N."/>
            <person name="Sato H."/>
            <person name="Tonouchi N."/>
        </authorList>
    </citation>
    <scope>NUCLEOTIDE SEQUENCE</scope>
    <source>
        <strain evidence="2">NBRC 109709</strain>
    </source>
</reference>
<organism evidence="2 3">
    <name type="scientific">Phytophthora fragariaefolia</name>
    <dbReference type="NCBI Taxonomy" id="1490495"/>
    <lineage>
        <taxon>Eukaryota</taxon>
        <taxon>Sar</taxon>
        <taxon>Stramenopiles</taxon>
        <taxon>Oomycota</taxon>
        <taxon>Peronosporomycetes</taxon>
        <taxon>Peronosporales</taxon>
        <taxon>Peronosporaceae</taxon>
        <taxon>Phytophthora</taxon>
    </lineage>
</organism>
<sequence length="135" mass="14560">MSQGIFLILVAAIFVTCSNGHTSTQQISHLTPNPGSDAATHGGLGDSDKLTKADIKASIKERMSDPKVRLAAAHLRSMLKQNPELVKALRSNQVKEDRGFNLENPAVVKELKIVGGIAVFIIGSYVLARFISQHI</sequence>
<gene>
    <name evidence="2" type="ORF">Pfra01_002168400</name>
</gene>
<name>A0A9W7D1Y5_9STRA</name>
<accession>A0A9W7D1Y5</accession>
<dbReference type="AlphaFoldDB" id="A0A9W7D1Y5"/>
<evidence type="ECO:0000256" key="1">
    <source>
        <dbReference type="SAM" id="SignalP"/>
    </source>
</evidence>
<comment type="caution">
    <text evidence="2">The sequence shown here is derived from an EMBL/GenBank/DDBJ whole genome shotgun (WGS) entry which is preliminary data.</text>
</comment>
<evidence type="ECO:0000313" key="2">
    <source>
        <dbReference type="EMBL" id="GMF52791.1"/>
    </source>
</evidence>